<protein>
    <submittedName>
        <fullName evidence="3 4">NADH dehydrogenase subunit 3</fullName>
    </submittedName>
</protein>
<keyword evidence="2" id="KW-1185">Reference proteome</keyword>
<organism evidence="2 4">
    <name type="scientific">Parascaris univalens</name>
    <name type="common">Nematode worm</name>
    <dbReference type="NCBI Taxonomy" id="6257"/>
    <lineage>
        <taxon>Eukaryota</taxon>
        <taxon>Metazoa</taxon>
        <taxon>Ecdysozoa</taxon>
        <taxon>Nematoda</taxon>
        <taxon>Chromadorea</taxon>
        <taxon>Rhabditida</taxon>
        <taxon>Spirurina</taxon>
        <taxon>Ascaridomorpha</taxon>
        <taxon>Ascaridoidea</taxon>
        <taxon>Ascarididae</taxon>
        <taxon>Parascaris</taxon>
    </lineage>
</organism>
<keyword evidence="1" id="KW-0812">Transmembrane</keyword>
<dbReference type="WBParaSite" id="PgR197_g003_t02">
    <property type="protein sequence ID" value="PgR197_g003_t02"/>
    <property type="gene ID" value="PgR197_g003"/>
</dbReference>
<sequence length="49" mass="5776">MSWTPFLIIFIVLACILIIAIIVVAVVYFRIDQKRSRMLKENYPPPRQV</sequence>
<accession>A0A915CI26</accession>
<keyword evidence="1" id="KW-0472">Membrane</keyword>
<dbReference type="Proteomes" id="UP000887569">
    <property type="component" value="Unplaced"/>
</dbReference>
<name>A0A915CI26_PARUN</name>
<keyword evidence="1" id="KW-1133">Transmembrane helix</keyword>
<evidence type="ECO:0000313" key="4">
    <source>
        <dbReference type="WBParaSite" id="PgR197_g003_t03"/>
    </source>
</evidence>
<dbReference type="WBParaSite" id="PgR197_g003_t03">
    <property type="protein sequence ID" value="PgR197_g003_t03"/>
    <property type="gene ID" value="PgR197_g003"/>
</dbReference>
<evidence type="ECO:0000313" key="3">
    <source>
        <dbReference type="WBParaSite" id="PgR197_g003_t02"/>
    </source>
</evidence>
<evidence type="ECO:0000256" key="1">
    <source>
        <dbReference type="SAM" id="Phobius"/>
    </source>
</evidence>
<feature type="transmembrane region" description="Helical" evidence="1">
    <location>
        <begin position="6"/>
        <end position="29"/>
    </location>
</feature>
<evidence type="ECO:0000313" key="2">
    <source>
        <dbReference type="Proteomes" id="UP000887569"/>
    </source>
</evidence>
<reference evidence="3 4" key="1">
    <citation type="submission" date="2022-11" db="UniProtKB">
        <authorList>
            <consortium name="WormBaseParasite"/>
        </authorList>
    </citation>
    <scope>IDENTIFICATION</scope>
</reference>
<dbReference type="AlphaFoldDB" id="A0A915CI26"/>
<proteinExistence type="predicted"/>